<dbReference type="Pfam" id="PF25019">
    <property type="entry name" value="LRR_R13L1-DRL21"/>
    <property type="match status" value="1"/>
</dbReference>
<dbReference type="PRINTS" id="PR00364">
    <property type="entry name" value="DISEASERSIST"/>
</dbReference>
<evidence type="ECO:0000313" key="3">
    <source>
        <dbReference type="EMBL" id="RVW76263.1"/>
    </source>
</evidence>
<name>A0A438GVP1_VITVI</name>
<dbReference type="SUPFAM" id="SSF52540">
    <property type="entry name" value="P-loop containing nucleoside triphosphate hydrolases"/>
    <property type="match status" value="1"/>
</dbReference>
<dbReference type="PANTHER" id="PTHR23155">
    <property type="entry name" value="DISEASE RESISTANCE PROTEIN RP"/>
    <property type="match status" value="1"/>
</dbReference>
<dbReference type="GO" id="GO:0043531">
    <property type="term" value="F:ADP binding"/>
    <property type="evidence" value="ECO:0007669"/>
    <property type="project" value="InterPro"/>
</dbReference>
<dbReference type="Gene3D" id="3.40.50.300">
    <property type="entry name" value="P-loop containing nucleotide triphosphate hydrolases"/>
    <property type="match status" value="1"/>
</dbReference>
<feature type="domain" description="NB-ARC" evidence="1">
    <location>
        <begin position="54"/>
        <end position="133"/>
    </location>
</feature>
<sequence length="501" mass="56633">MAVQLVGGAFLSASLQVLFDRLASSEVLNFIRGQKLSDSVLSKFKIKLLIVDKVLDNAENLDLLQQKLKESLGDKKFLLVLDDVWEKCRSEWEGLRIPLLAAGEGSKVVVTTRNPNVGKIMRADHTHPLEGLSEAPYFKNLHLKIKTPAHILKREWEQILESEIWGLQDHEILPSLLSSYQDLPLHLKQCFAYCSIFPKDHEFDKDTLILLWMAGLLQFSKGNDRVGKVDDKVQEISENTRHSLNFISNFDGMVMVKRDALRANMKDKRHLDELDLKWSNGDTNDVIQSGILNNLQPHPNLKQLTIDGYPGKLPEELPSLKKLEIDGCWRLLVASLQVPAIRELEMVGFGELQLKMPASGFAALQTSHVENPHFSYARIGFLLPELFRCHHPALEELKIGSHTLRILSSFTFTLSFSLAIFPGLIQFDIDALNGLESLSISISEGEPTSLRWLKIIRCYDLGYIELPALDSAFYEILECGKLKLLALMLLITTQKVLFDSL</sequence>
<dbReference type="EMBL" id="QGNW01000332">
    <property type="protein sequence ID" value="RVW76263.1"/>
    <property type="molecule type" value="Genomic_DNA"/>
</dbReference>
<dbReference type="Proteomes" id="UP000288805">
    <property type="component" value="Unassembled WGS sequence"/>
</dbReference>
<reference evidence="3 4" key="1">
    <citation type="journal article" date="2018" name="PLoS Genet.">
        <title>Population sequencing reveals clonal diversity and ancestral inbreeding in the grapevine cultivar Chardonnay.</title>
        <authorList>
            <person name="Roach M.J."/>
            <person name="Johnson D.L."/>
            <person name="Bohlmann J."/>
            <person name="van Vuuren H.J."/>
            <person name="Jones S.J."/>
            <person name="Pretorius I.S."/>
            <person name="Schmidt S.A."/>
            <person name="Borneman A.R."/>
        </authorList>
    </citation>
    <scope>NUCLEOTIDE SEQUENCE [LARGE SCALE GENOMIC DNA]</scope>
    <source>
        <strain evidence="4">cv. Chardonnay</strain>
        <tissue evidence="3">Leaf</tissue>
    </source>
</reference>
<dbReference type="InterPro" id="IPR002182">
    <property type="entry name" value="NB-ARC"/>
</dbReference>
<dbReference type="Pfam" id="PF00931">
    <property type="entry name" value="NB-ARC"/>
    <property type="match status" value="1"/>
</dbReference>
<accession>A0A438GVP1</accession>
<protein>
    <submittedName>
        <fullName evidence="3">Putative disease resistance RPP13-like protein 1</fullName>
    </submittedName>
</protein>
<dbReference type="InterPro" id="IPR027417">
    <property type="entry name" value="P-loop_NTPase"/>
</dbReference>
<dbReference type="SUPFAM" id="SSF52047">
    <property type="entry name" value="RNI-like"/>
    <property type="match status" value="1"/>
</dbReference>
<evidence type="ECO:0000259" key="1">
    <source>
        <dbReference type="Pfam" id="PF00931"/>
    </source>
</evidence>
<dbReference type="InterPro" id="IPR036388">
    <property type="entry name" value="WH-like_DNA-bd_sf"/>
</dbReference>
<proteinExistence type="predicted"/>
<dbReference type="AlphaFoldDB" id="A0A438GVP1"/>
<dbReference type="Gene3D" id="1.10.10.10">
    <property type="entry name" value="Winged helix-like DNA-binding domain superfamily/Winged helix DNA-binding domain"/>
    <property type="match status" value="1"/>
</dbReference>
<gene>
    <name evidence="3" type="primary">RPPL1_107</name>
    <name evidence="3" type="ORF">CK203_057663</name>
</gene>
<feature type="domain" description="R13L1/DRL21-like LRR repeat region" evidence="2">
    <location>
        <begin position="254"/>
        <end position="346"/>
    </location>
</feature>
<dbReference type="PANTHER" id="PTHR23155:SF1071">
    <property type="entry name" value="DISEASE RESISTANCE RPP13-LIKE PROTEIN 1"/>
    <property type="match status" value="1"/>
</dbReference>
<organism evidence="3 4">
    <name type="scientific">Vitis vinifera</name>
    <name type="common">Grape</name>
    <dbReference type="NCBI Taxonomy" id="29760"/>
    <lineage>
        <taxon>Eukaryota</taxon>
        <taxon>Viridiplantae</taxon>
        <taxon>Streptophyta</taxon>
        <taxon>Embryophyta</taxon>
        <taxon>Tracheophyta</taxon>
        <taxon>Spermatophyta</taxon>
        <taxon>Magnoliopsida</taxon>
        <taxon>eudicotyledons</taxon>
        <taxon>Gunneridae</taxon>
        <taxon>Pentapetalae</taxon>
        <taxon>rosids</taxon>
        <taxon>Vitales</taxon>
        <taxon>Vitaceae</taxon>
        <taxon>Viteae</taxon>
        <taxon>Vitis</taxon>
    </lineage>
</organism>
<evidence type="ECO:0000313" key="4">
    <source>
        <dbReference type="Proteomes" id="UP000288805"/>
    </source>
</evidence>
<evidence type="ECO:0000259" key="2">
    <source>
        <dbReference type="Pfam" id="PF25019"/>
    </source>
</evidence>
<comment type="caution">
    <text evidence="3">The sequence shown here is derived from an EMBL/GenBank/DDBJ whole genome shotgun (WGS) entry which is preliminary data.</text>
</comment>
<dbReference type="InterPro" id="IPR056789">
    <property type="entry name" value="LRR_R13L1-DRL21"/>
</dbReference>
<dbReference type="GO" id="GO:0006952">
    <property type="term" value="P:defense response"/>
    <property type="evidence" value="ECO:0007669"/>
    <property type="project" value="InterPro"/>
</dbReference>
<dbReference type="InterPro" id="IPR044974">
    <property type="entry name" value="Disease_R_plants"/>
</dbReference>